<name>A0ABP7B725_9PSEU</name>
<evidence type="ECO:0000313" key="2">
    <source>
        <dbReference type="EMBL" id="GAA3650154.1"/>
    </source>
</evidence>
<proteinExistence type="predicted"/>
<dbReference type="RefSeq" id="WP_346131665.1">
    <property type="nucleotide sequence ID" value="NZ_BAABBE010000010.1"/>
</dbReference>
<reference evidence="3" key="1">
    <citation type="journal article" date="2019" name="Int. J. Syst. Evol. Microbiol.">
        <title>The Global Catalogue of Microorganisms (GCM) 10K type strain sequencing project: providing services to taxonomists for standard genome sequencing and annotation.</title>
        <authorList>
            <consortium name="The Broad Institute Genomics Platform"/>
            <consortium name="The Broad Institute Genome Sequencing Center for Infectious Disease"/>
            <person name="Wu L."/>
            <person name="Ma J."/>
        </authorList>
    </citation>
    <scope>NUCLEOTIDE SEQUENCE [LARGE SCALE GENOMIC DNA]</scope>
    <source>
        <strain evidence="3">JCM 17494</strain>
    </source>
</reference>
<protein>
    <submittedName>
        <fullName evidence="2">Uncharacterized protein</fullName>
    </submittedName>
</protein>
<gene>
    <name evidence="2" type="ORF">GCM10022267_40710</name>
</gene>
<dbReference type="Proteomes" id="UP001500711">
    <property type="component" value="Unassembled WGS sequence"/>
</dbReference>
<accession>A0ABP7B725</accession>
<keyword evidence="3" id="KW-1185">Reference proteome</keyword>
<feature type="region of interest" description="Disordered" evidence="1">
    <location>
        <begin position="151"/>
        <end position="171"/>
    </location>
</feature>
<evidence type="ECO:0000313" key="3">
    <source>
        <dbReference type="Proteomes" id="UP001500711"/>
    </source>
</evidence>
<sequence length="358" mass="40241">MSSGPGDTFALHVRDALGISTPTADSIPPLTPPVPRVHDVELPETFGPAWDRWWAQSLVTGGAEHVPGRWPAGLPEHLRDAYDQWRPDRTSPEATRHRDEAMMSFSESLNEVVDQLTEELGHTPLFEFDVIEIPVQGQFWRRLRKNHGARLGGAQGLQQRHRATGISDPRARAAAEPLPWSMNFRGDSTWVISSGDGGTFALFVRDALGISTPTADSVPRLTPPVPRMTDVEVPPGFAQAWDRWWLESDPSGPGREPFGLPDRLREAYLRWNDPWSPEARHARDEVSRTFSASLHELITELEQELGHRPIFTLEILQIPVEGQFWRRLGPAKVLISEELMRSRNVIAPLESVIRELAE</sequence>
<evidence type="ECO:0000256" key="1">
    <source>
        <dbReference type="SAM" id="MobiDB-lite"/>
    </source>
</evidence>
<organism evidence="2 3">
    <name type="scientific">Lentzea roselyniae</name>
    <dbReference type="NCBI Taxonomy" id="531940"/>
    <lineage>
        <taxon>Bacteria</taxon>
        <taxon>Bacillati</taxon>
        <taxon>Actinomycetota</taxon>
        <taxon>Actinomycetes</taxon>
        <taxon>Pseudonocardiales</taxon>
        <taxon>Pseudonocardiaceae</taxon>
        <taxon>Lentzea</taxon>
    </lineage>
</organism>
<comment type="caution">
    <text evidence="2">The sequence shown here is derived from an EMBL/GenBank/DDBJ whole genome shotgun (WGS) entry which is preliminary data.</text>
</comment>
<dbReference type="EMBL" id="BAABBE010000010">
    <property type="protein sequence ID" value="GAA3650154.1"/>
    <property type="molecule type" value="Genomic_DNA"/>
</dbReference>